<evidence type="ECO:0000313" key="6">
    <source>
        <dbReference type="Proteomes" id="UP000265040"/>
    </source>
</evidence>
<keyword evidence="6" id="KW-1185">Reference proteome</keyword>
<proteinExistence type="inferred from homology"/>
<reference evidence="5 6" key="1">
    <citation type="submission" date="2021-04" db="EMBL/GenBank/DDBJ databases">
        <authorList>
            <consortium name="Wellcome Sanger Institute Data Sharing"/>
        </authorList>
    </citation>
    <scope>NUCLEOTIDE SEQUENCE [LARGE SCALE GENOMIC DNA]</scope>
</reference>
<evidence type="ECO:0000256" key="1">
    <source>
        <dbReference type="ARBA" id="ARBA00004227"/>
    </source>
</evidence>
<dbReference type="SUPFAM" id="SSF55895">
    <property type="entry name" value="Ribonuclease Rh-like"/>
    <property type="match status" value="1"/>
</dbReference>
<dbReference type="AlphaFoldDB" id="A0AAQ6IHE9"/>
<dbReference type="GO" id="GO:0043202">
    <property type="term" value="C:lysosomal lumen"/>
    <property type="evidence" value="ECO:0007669"/>
    <property type="project" value="UniProtKB-SubCell"/>
</dbReference>
<feature type="chain" id="PRO_5043961217" evidence="4">
    <location>
        <begin position="18"/>
        <end position="149"/>
    </location>
</feature>
<dbReference type="InterPro" id="IPR018188">
    <property type="entry name" value="RNase_T2_His_AS_1"/>
</dbReference>
<feature type="signal peptide" evidence="4">
    <location>
        <begin position="1"/>
        <end position="17"/>
    </location>
</feature>
<name>A0AAQ6IHE9_ANATE</name>
<dbReference type="PROSITE" id="PS00530">
    <property type="entry name" value="RNASE_T2_1"/>
    <property type="match status" value="1"/>
</dbReference>
<sequence length="149" mass="17097">MWCSLLFLLQLLGVTTTEEGHWEDCKYGHQGSESHDRKPFCSWTCLLFTLQWPAGFCQSLSKEIPCRIPENINTWTIHGLWPLHVLSCCNCWPMFHSDIQDRRVAETWSVCCVCGRVELSAEILPDLPQAARTVRDPQTPGGRWCHPVL</sequence>
<evidence type="ECO:0000256" key="2">
    <source>
        <dbReference type="ARBA" id="ARBA00007469"/>
    </source>
</evidence>
<dbReference type="Pfam" id="PF00445">
    <property type="entry name" value="Ribonuclease_T2"/>
    <property type="match status" value="1"/>
</dbReference>
<dbReference type="Proteomes" id="UP000265040">
    <property type="component" value="Chromosome 13"/>
</dbReference>
<evidence type="ECO:0000256" key="3">
    <source>
        <dbReference type="RuleBase" id="RU004328"/>
    </source>
</evidence>
<evidence type="ECO:0000256" key="4">
    <source>
        <dbReference type="SAM" id="SignalP"/>
    </source>
</evidence>
<dbReference type="InterPro" id="IPR001568">
    <property type="entry name" value="RNase_T2-like"/>
</dbReference>
<dbReference type="GO" id="GO:0003723">
    <property type="term" value="F:RNA binding"/>
    <property type="evidence" value="ECO:0007669"/>
    <property type="project" value="InterPro"/>
</dbReference>
<reference evidence="5" key="3">
    <citation type="submission" date="2025-09" db="UniProtKB">
        <authorList>
            <consortium name="Ensembl"/>
        </authorList>
    </citation>
    <scope>IDENTIFICATION</scope>
</reference>
<dbReference type="GeneTree" id="ENSGT00640000091563"/>
<keyword evidence="4" id="KW-0732">Signal</keyword>
<dbReference type="Gene3D" id="3.90.730.10">
    <property type="entry name" value="Ribonuclease T2-like"/>
    <property type="match status" value="1"/>
</dbReference>
<comment type="similarity">
    <text evidence="2 3">Belongs to the RNase T2 family.</text>
</comment>
<accession>A0AAQ6IHE9</accession>
<dbReference type="GO" id="GO:0033897">
    <property type="term" value="F:ribonuclease T2 activity"/>
    <property type="evidence" value="ECO:0007669"/>
    <property type="project" value="InterPro"/>
</dbReference>
<organism evidence="5 6">
    <name type="scientific">Anabas testudineus</name>
    <name type="common">Climbing perch</name>
    <name type="synonym">Anthias testudineus</name>
    <dbReference type="NCBI Taxonomy" id="64144"/>
    <lineage>
        <taxon>Eukaryota</taxon>
        <taxon>Metazoa</taxon>
        <taxon>Chordata</taxon>
        <taxon>Craniata</taxon>
        <taxon>Vertebrata</taxon>
        <taxon>Euteleostomi</taxon>
        <taxon>Actinopterygii</taxon>
        <taxon>Neopterygii</taxon>
        <taxon>Teleostei</taxon>
        <taxon>Neoteleostei</taxon>
        <taxon>Acanthomorphata</taxon>
        <taxon>Anabantaria</taxon>
        <taxon>Anabantiformes</taxon>
        <taxon>Anabantoidei</taxon>
        <taxon>Anabantidae</taxon>
        <taxon>Anabas</taxon>
    </lineage>
</organism>
<dbReference type="InterPro" id="IPR036430">
    <property type="entry name" value="RNase_T2-like_sf"/>
</dbReference>
<reference evidence="5" key="2">
    <citation type="submission" date="2025-08" db="UniProtKB">
        <authorList>
            <consortium name="Ensembl"/>
        </authorList>
    </citation>
    <scope>IDENTIFICATION</scope>
</reference>
<comment type="subcellular location">
    <subcellularLocation>
        <location evidence="1">Lysosome lumen</location>
    </subcellularLocation>
</comment>
<dbReference type="Ensembl" id="ENSATET00000080589.1">
    <property type="protein sequence ID" value="ENSATEP00000074191.1"/>
    <property type="gene ID" value="ENSATEG00000026814.2"/>
</dbReference>
<evidence type="ECO:0000313" key="5">
    <source>
        <dbReference type="Ensembl" id="ENSATEP00000074191.1"/>
    </source>
</evidence>
<protein>
    <submittedName>
        <fullName evidence="5">Uncharacterized protein</fullName>
    </submittedName>
</protein>